<dbReference type="PANTHER" id="PTHR24221">
    <property type="entry name" value="ATP-BINDING CASSETTE SUB-FAMILY B"/>
    <property type="match status" value="1"/>
</dbReference>
<gene>
    <name evidence="17" type="ORF">SAMN05192549_1133</name>
</gene>
<dbReference type="InterPro" id="IPR011527">
    <property type="entry name" value="ABC1_TM_dom"/>
</dbReference>
<feature type="domain" description="ABC transporter" evidence="14">
    <location>
        <begin position="483"/>
        <end position="716"/>
    </location>
</feature>
<keyword evidence="5" id="KW-0204">Cytolysis</keyword>
<dbReference type="Pfam" id="PF03412">
    <property type="entry name" value="Peptidase_C39"/>
    <property type="match status" value="1"/>
</dbReference>
<keyword evidence="3" id="KW-1003">Cell membrane</keyword>
<evidence type="ECO:0000259" key="16">
    <source>
        <dbReference type="PROSITE" id="PS50990"/>
    </source>
</evidence>
<protein>
    <recommendedName>
        <fullName evidence="12">Cyclolysin secretion/processing ATP-binding protein CyaB</fullName>
    </recommendedName>
</protein>
<dbReference type="PROSITE" id="PS00211">
    <property type="entry name" value="ABC_TRANSPORTER_1"/>
    <property type="match status" value="1"/>
</dbReference>
<comment type="function">
    <text evidence="10">Involved in the export of calmodulin-sensitive adenylate cyclase-hemolysin (cyclolysin).</text>
</comment>
<dbReference type="CDD" id="cd03246">
    <property type="entry name" value="ABCC_Protease_Secretion"/>
    <property type="match status" value="1"/>
</dbReference>
<dbReference type="InterPro" id="IPR003593">
    <property type="entry name" value="AAA+_ATPase"/>
</dbReference>
<evidence type="ECO:0000256" key="1">
    <source>
        <dbReference type="ARBA" id="ARBA00004651"/>
    </source>
</evidence>
<keyword evidence="4 13" id="KW-0812">Transmembrane</keyword>
<dbReference type="InterPro" id="IPR017871">
    <property type="entry name" value="ABC_transporter-like_CS"/>
</dbReference>
<keyword evidence="9 13" id="KW-0472">Membrane</keyword>
<dbReference type="Pfam" id="PF00005">
    <property type="entry name" value="ABC_tran"/>
    <property type="match status" value="1"/>
</dbReference>
<evidence type="ECO:0000313" key="18">
    <source>
        <dbReference type="Proteomes" id="UP000184339"/>
    </source>
</evidence>
<dbReference type="PROSITE" id="PS50929">
    <property type="entry name" value="ABC_TM1F"/>
    <property type="match status" value="1"/>
</dbReference>
<comment type="subcellular location">
    <subcellularLocation>
        <location evidence="1">Cell membrane</location>
        <topology evidence="1">Multi-pass membrane protein</topology>
    </subcellularLocation>
</comment>
<dbReference type="InterPro" id="IPR005074">
    <property type="entry name" value="Peptidase_C39"/>
</dbReference>
<dbReference type="GO" id="GO:0005886">
    <property type="term" value="C:plasma membrane"/>
    <property type="evidence" value="ECO:0007669"/>
    <property type="project" value="UniProtKB-SubCell"/>
</dbReference>
<dbReference type="FunFam" id="3.40.50.300:FF:000299">
    <property type="entry name" value="ABC transporter ATP-binding protein/permease"/>
    <property type="match status" value="1"/>
</dbReference>
<keyword evidence="5" id="KW-0354">Hemolysis</keyword>
<evidence type="ECO:0000256" key="13">
    <source>
        <dbReference type="SAM" id="Phobius"/>
    </source>
</evidence>
<keyword evidence="7" id="KW-0067">ATP-binding</keyword>
<accession>A0A1M7R6N5</accession>
<organism evidence="17 18">
    <name type="scientific">Duganella sacchari</name>
    <dbReference type="NCBI Taxonomy" id="551987"/>
    <lineage>
        <taxon>Bacteria</taxon>
        <taxon>Pseudomonadati</taxon>
        <taxon>Pseudomonadota</taxon>
        <taxon>Betaproteobacteria</taxon>
        <taxon>Burkholderiales</taxon>
        <taxon>Oxalobacteraceae</taxon>
        <taxon>Telluria group</taxon>
        <taxon>Duganella</taxon>
    </lineage>
</organism>
<feature type="domain" description="ABC transmembrane type-1" evidence="15">
    <location>
        <begin position="168"/>
        <end position="447"/>
    </location>
</feature>
<dbReference type="SUPFAM" id="SSF52540">
    <property type="entry name" value="P-loop containing nucleoside triphosphate hydrolases"/>
    <property type="match status" value="1"/>
</dbReference>
<dbReference type="Gene3D" id="3.90.70.10">
    <property type="entry name" value="Cysteine proteinases"/>
    <property type="match status" value="1"/>
</dbReference>
<dbReference type="GO" id="GO:0008234">
    <property type="term" value="F:cysteine-type peptidase activity"/>
    <property type="evidence" value="ECO:0007669"/>
    <property type="project" value="InterPro"/>
</dbReference>
<keyword evidence="2" id="KW-0813">Transport</keyword>
<name>A0A1M7R6N5_9BURK</name>
<dbReference type="CDD" id="cd18567">
    <property type="entry name" value="ABC_6TM_CvaB_RaxB_like"/>
    <property type="match status" value="1"/>
</dbReference>
<feature type="transmembrane region" description="Helical" evidence="13">
    <location>
        <begin position="402"/>
        <end position="427"/>
    </location>
</feature>
<dbReference type="EMBL" id="FRCX01000013">
    <property type="protein sequence ID" value="SHN41801.1"/>
    <property type="molecule type" value="Genomic_DNA"/>
</dbReference>
<dbReference type="InterPro" id="IPR003439">
    <property type="entry name" value="ABC_transporter-like_ATP-bd"/>
</dbReference>
<dbReference type="Proteomes" id="UP000184339">
    <property type="component" value="Unassembled WGS sequence"/>
</dbReference>
<dbReference type="InterPro" id="IPR036640">
    <property type="entry name" value="ABC1_TM_sf"/>
</dbReference>
<evidence type="ECO:0000256" key="6">
    <source>
        <dbReference type="ARBA" id="ARBA00022741"/>
    </source>
</evidence>
<dbReference type="InterPro" id="IPR033838">
    <property type="entry name" value="CvaB_peptidase"/>
</dbReference>
<feature type="transmembrane region" description="Helical" evidence="13">
    <location>
        <begin position="201"/>
        <end position="222"/>
    </location>
</feature>
<feature type="transmembrane region" description="Helical" evidence="13">
    <location>
        <begin position="304"/>
        <end position="322"/>
    </location>
</feature>
<evidence type="ECO:0000313" key="17">
    <source>
        <dbReference type="EMBL" id="SHN41801.1"/>
    </source>
</evidence>
<sequence length="717" mass="78766">MDRIGLRRKVPIYLQTEASECGLCSLAMVADYHGYETDLASLRLRFSISRKGATLESLIRIAQALKLSTRPVKLDMHNLPQLRLPCIIHWDMDHFVVLVSVSGRRAVVHDPAIGVRSFTMAEFSKHFTGVAMELSPASDFVPAKQKLHFTLRGLMGHITGLKRGLTQILLLALGLEAISITLPFFLQWVVDNALLSADKDLLTTLALGFGLLILIQGAIGAVRNWFVAAISTQLNFQWLGNVFGHMVKLPLEYFEKRHVGNIMSRFGSITTIQKTLTGGFVQAMVDGVMVAGTFGMMLLYSQRLAAVSLLAVIVYALMRWALFHGMRTATAEQIIHAAKQTTHFFETANGIQSVRLFGKGEQRRSGWLNILAEQFNAELRIHRIRISHETAQTLLFGLERVLIVWLAAMAVLDGAFTTGMLFAFIAYKDQFSTRLAALIDKVVEFNMLKLHGERVADIVLAEAEAVGLHDADEVELDDVPPGIELRDIAFRYSPTEPYVFEKINLKIEAGESVAITGSSGGGKTTLVKVMLGLLTPTHGEVLVGGQPIHRVGLTTYRNMVATVMQEDRLFSGSVAENISFFDPVPEWNRIKECARLAAVATEIESMPMGYNTITGDSGVGISGGQKQRILLARALYRQPRILVLDEATSELDIDNEKSVNATIQAMGLTRIVIAHRPETIASAGRIVLLKDGKLIDPSKSAANNEGATARADLVEPA</sequence>
<keyword evidence="8 13" id="KW-1133">Transmembrane helix</keyword>
<dbReference type="RefSeq" id="WP_072788267.1">
    <property type="nucleotide sequence ID" value="NZ_FRCX01000013.1"/>
</dbReference>
<dbReference type="SUPFAM" id="SSF90123">
    <property type="entry name" value="ABC transporter transmembrane region"/>
    <property type="match status" value="1"/>
</dbReference>
<evidence type="ECO:0000256" key="3">
    <source>
        <dbReference type="ARBA" id="ARBA00022475"/>
    </source>
</evidence>
<evidence type="ECO:0000256" key="4">
    <source>
        <dbReference type="ARBA" id="ARBA00022692"/>
    </source>
</evidence>
<dbReference type="SMART" id="SM00382">
    <property type="entry name" value="AAA"/>
    <property type="match status" value="1"/>
</dbReference>
<evidence type="ECO:0000256" key="12">
    <source>
        <dbReference type="ARBA" id="ARBA00072252"/>
    </source>
</evidence>
<dbReference type="InterPro" id="IPR039421">
    <property type="entry name" value="Type_1_exporter"/>
</dbReference>
<feature type="transmembrane region" description="Helical" evidence="13">
    <location>
        <begin position="168"/>
        <end position="189"/>
    </location>
</feature>
<keyword evidence="6" id="KW-0547">Nucleotide-binding</keyword>
<dbReference type="GO" id="GO:0005524">
    <property type="term" value="F:ATP binding"/>
    <property type="evidence" value="ECO:0007669"/>
    <property type="project" value="UniProtKB-KW"/>
</dbReference>
<evidence type="ECO:0000256" key="11">
    <source>
        <dbReference type="ARBA" id="ARBA00061173"/>
    </source>
</evidence>
<dbReference type="GO" id="GO:0031640">
    <property type="term" value="P:killing of cells of another organism"/>
    <property type="evidence" value="ECO:0007669"/>
    <property type="project" value="UniProtKB-KW"/>
</dbReference>
<dbReference type="PANTHER" id="PTHR24221:SF606">
    <property type="entry name" value="COLICIN V SECRETION-PROCESSING ATP-BINDING PROTEIN"/>
    <property type="match status" value="1"/>
</dbReference>
<dbReference type="Pfam" id="PF00664">
    <property type="entry name" value="ABC_membrane"/>
    <property type="match status" value="1"/>
</dbReference>
<dbReference type="Gene3D" id="3.40.50.300">
    <property type="entry name" value="P-loop containing nucleotide triphosphate hydrolases"/>
    <property type="match status" value="1"/>
</dbReference>
<evidence type="ECO:0000256" key="10">
    <source>
        <dbReference type="ARBA" id="ARBA00055355"/>
    </source>
</evidence>
<dbReference type="GO" id="GO:0016887">
    <property type="term" value="F:ATP hydrolysis activity"/>
    <property type="evidence" value="ECO:0007669"/>
    <property type="project" value="InterPro"/>
</dbReference>
<dbReference type="OrthoDB" id="8554730at2"/>
<evidence type="ECO:0000256" key="2">
    <source>
        <dbReference type="ARBA" id="ARBA00022448"/>
    </source>
</evidence>
<evidence type="ECO:0000259" key="15">
    <source>
        <dbReference type="PROSITE" id="PS50929"/>
    </source>
</evidence>
<evidence type="ECO:0000256" key="9">
    <source>
        <dbReference type="ARBA" id="ARBA00023136"/>
    </source>
</evidence>
<evidence type="ECO:0000259" key="14">
    <source>
        <dbReference type="PROSITE" id="PS50893"/>
    </source>
</evidence>
<dbReference type="PROSITE" id="PS50990">
    <property type="entry name" value="PEPTIDASE_C39"/>
    <property type="match status" value="1"/>
</dbReference>
<dbReference type="PROSITE" id="PS50893">
    <property type="entry name" value="ABC_TRANSPORTER_2"/>
    <property type="match status" value="1"/>
</dbReference>
<feature type="domain" description="Peptidase C39" evidence="16">
    <location>
        <begin position="15"/>
        <end position="134"/>
    </location>
</feature>
<evidence type="ECO:0000256" key="5">
    <source>
        <dbReference type="ARBA" id="ARBA00022735"/>
    </source>
</evidence>
<dbReference type="GO" id="GO:0006508">
    <property type="term" value="P:proteolysis"/>
    <property type="evidence" value="ECO:0007669"/>
    <property type="project" value="InterPro"/>
</dbReference>
<comment type="similarity">
    <text evidence="11">Belongs to the ABC transporter superfamily. Cyclolysin exporter (TC 3.A.1.109.2) family.</text>
</comment>
<dbReference type="Gene3D" id="1.20.1560.10">
    <property type="entry name" value="ABC transporter type 1, transmembrane domain"/>
    <property type="match status" value="1"/>
</dbReference>
<dbReference type="GO" id="GO:0140359">
    <property type="term" value="F:ABC-type transporter activity"/>
    <property type="evidence" value="ECO:0007669"/>
    <property type="project" value="InterPro"/>
</dbReference>
<dbReference type="GO" id="GO:0034040">
    <property type="term" value="F:ATPase-coupled lipid transmembrane transporter activity"/>
    <property type="evidence" value="ECO:0007669"/>
    <property type="project" value="TreeGrafter"/>
</dbReference>
<dbReference type="CDD" id="cd02419">
    <property type="entry name" value="Peptidase_C39C"/>
    <property type="match status" value="1"/>
</dbReference>
<reference evidence="18" key="1">
    <citation type="submission" date="2016-11" db="EMBL/GenBank/DDBJ databases">
        <authorList>
            <person name="Varghese N."/>
            <person name="Submissions S."/>
        </authorList>
    </citation>
    <scope>NUCLEOTIDE SEQUENCE [LARGE SCALE GENOMIC DNA]</scope>
    <source>
        <strain evidence="18">Sac-22</strain>
    </source>
</reference>
<dbReference type="InterPro" id="IPR027417">
    <property type="entry name" value="P-loop_NTPase"/>
</dbReference>
<proteinExistence type="inferred from homology"/>
<evidence type="ECO:0000256" key="7">
    <source>
        <dbReference type="ARBA" id="ARBA00022840"/>
    </source>
</evidence>
<dbReference type="STRING" id="551987.SAMN05192549_1133"/>
<evidence type="ECO:0000256" key="8">
    <source>
        <dbReference type="ARBA" id="ARBA00022989"/>
    </source>
</evidence>
<keyword evidence="18" id="KW-1185">Reference proteome</keyword>
<dbReference type="AlphaFoldDB" id="A0A1M7R6N5"/>